<keyword evidence="3" id="KW-1185">Reference proteome</keyword>
<feature type="compositionally biased region" description="Low complexity" evidence="1">
    <location>
        <begin position="56"/>
        <end position="88"/>
    </location>
</feature>
<reference evidence="2 3" key="1">
    <citation type="submission" date="2018-06" db="EMBL/GenBank/DDBJ databases">
        <title>A transcriptomic atlas of mushroom development highlights an independent origin of complex multicellularity.</title>
        <authorList>
            <consortium name="DOE Joint Genome Institute"/>
            <person name="Krizsan K."/>
            <person name="Almasi E."/>
            <person name="Merenyi Z."/>
            <person name="Sahu N."/>
            <person name="Viragh M."/>
            <person name="Koszo T."/>
            <person name="Mondo S."/>
            <person name="Kiss B."/>
            <person name="Balint B."/>
            <person name="Kues U."/>
            <person name="Barry K."/>
            <person name="Hegedus J.C."/>
            <person name="Henrissat B."/>
            <person name="Johnson J."/>
            <person name="Lipzen A."/>
            <person name="Ohm R."/>
            <person name="Nagy I."/>
            <person name="Pangilinan J."/>
            <person name="Yan J."/>
            <person name="Xiong Y."/>
            <person name="Grigoriev I.V."/>
            <person name="Hibbett D.S."/>
            <person name="Nagy L.G."/>
        </authorList>
    </citation>
    <scope>NUCLEOTIDE SEQUENCE [LARGE SCALE GENOMIC DNA]</scope>
    <source>
        <strain evidence="2 3">SZMC22713</strain>
    </source>
</reference>
<evidence type="ECO:0000313" key="3">
    <source>
        <dbReference type="Proteomes" id="UP000294933"/>
    </source>
</evidence>
<proteinExistence type="predicted"/>
<name>A0A4Y7PH59_9AGAM</name>
<evidence type="ECO:0000256" key="1">
    <source>
        <dbReference type="SAM" id="MobiDB-lite"/>
    </source>
</evidence>
<protein>
    <submittedName>
        <fullName evidence="2">Uncharacterized protein</fullName>
    </submittedName>
</protein>
<feature type="region of interest" description="Disordered" evidence="1">
    <location>
        <begin position="48"/>
        <end position="88"/>
    </location>
</feature>
<dbReference type="EMBL" id="ML170306">
    <property type="protein sequence ID" value="TDL14804.1"/>
    <property type="molecule type" value="Genomic_DNA"/>
</dbReference>
<accession>A0A4Y7PH59</accession>
<dbReference type="AlphaFoldDB" id="A0A4Y7PH59"/>
<dbReference type="VEuPathDB" id="FungiDB:BD410DRAFT_845712"/>
<organism evidence="2 3">
    <name type="scientific">Rickenella mellea</name>
    <dbReference type="NCBI Taxonomy" id="50990"/>
    <lineage>
        <taxon>Eukaryota</taxon>
        <taxon>Fungi</taxon>
        <taxon>Dikarya</taxon>
        <taxon>Basidiomycota</taxon>
        <taxon>Agaricomycotina</taxon>
        <taxon>Agaricomycetes</taxon>
        <taxon>Hymenochaetales</taxon>
        <taxon>Rickenellaceae</taxon>
        <taxon>Rickenella</taxon>
    </lineage>
</organism>
<gene>
    <name evidence="2" type="ORF">BD410DRAFT_845712</name>
</gene>
<sequence length="115" mass="11430">MSSSNHTEALQVGGVGGVGIASMLGNNANVSSQDYLVQSAGNVHYSAAHGSGDAIQDGQQASDMGSSSGSVPSSSSASANIFDGGNTNAVNNNGTAIENQLFAYNWLDFLSGAAD</sequence>
<dbReference type="Proteomes" id="UP000294933">
    <property type="component" value="Unassembled WGS sequence"/>
</dbReference>
<evidence type="ECO:0000313" key="2">
    <source>
        <dbReference type="EMBL" id="TDL14804.1"/>
    </source>
</evidence>